<evidence type="ECO:0000313" key="2">
    <source>
        <dbReference type="Proteomes" id="UP000253303"/>
    </source>
</evidence>
<reference evidence="1 2" key="1">
    <citation type="submission" date="2018-06" db="EMBL/GenBank/DDBJ databases">
        <title>Sphaerisporangium craniellae sp. nov., isolated from a marine sponge in the South China Sea.</title>
        <authorList>
            <person name="Li L."/>
        </authorList>
    </citation>
    <scope>NUCLEOTIDE SEQUENCE [LARGE SCALE GENOMIC DNA]</scope>
    <source>
        <strain evidence="1 2">LHW63015</strain>
    </source>
</reference>
<protein>
    <submittedName>
        <fullName evidence="1">Uncharacterized protein</fullName>
    </submittedName>
</protein>
<keyword evidence="2" id="KW-1185">Reference proteome</keyword>
<dbReference type="RefSeq" id="WP_113978300.1">
    <property type="nucleotide sequence ID" value="NZ_QMEY01000001.1"/>
</dbReference>
<name>A0A366M7I7_9ACTN</name>
<proteinExistence type="predicted"/>
<evidence type="ECO:0000313" key="1">
    <source>
        <dbReference type="EMBL" id="RBQ21564.1"/>
    </source>
</evidence>
<dbReference type="AlphaFoldDB" id="A0A366M7I7"/>
<organism evidence="1 2">
    <name type="scientific">Spongiactinospora rosea</name>
    <dbReference type="NCBI Taxonomy" id="2248750"/>
    <lineage>
        <taxon>Bacteria</taxon>
        <taxon>Bacillati</taxon>
        <taxon>Actinomycetota</taxon>
        <taxon>Actinomycetes</taxon>
        <taxon>Streptosporangiales</taxon>
        <taxon>Streptosporangiaceae</taxon>
        <taxon>Spongiactinospora</taxon>
    </lineage>
</organism>
<gene>
    <name evidence="1" type="ORF">DP939_02310</name>
</gene>
<sequence>MFRHRHRYTPIGVLHERAPFANATTLVLRRCSRCGAHDVETLPGRWDEALFVHGTAAPDPQGADHV</sequence>
<dbReference type="Proteomes" id="UP000253303">
    <property type="component" value="Unassembled WGS sequence"/>
</dbReference>
<comment type="caution">
    <text evidence="1">The sequence shown here is derived from an EMBL/GenBank/DDBJ whole genome shotgun (WGS) entry which is preliminary data.</text>
</comment>
<accession>A0A366M7I7</accession>
<dbReference type="EMBL" id="QMEY01000001">
    <property type="protein sequence ID" value="RBQ21564.1"/>
    <property type="molecule type" value="Genomic_DNA"/>
</dbReference>